<proteinExistence type="predicted"/>
<feature type="signal peptide" evidence="1">
    <location>
        <begin position="1"/>
        <end position="18"/>
    </location>
</feature>
<accession>A0A378TX88</accession>
<evidence type="ECO:0000256" key="1">
    <source>
        <dbReference type="SAM" id="SignalP"/>
    </source>
</evidence>
<gene>
    <name evidence="2" type="ORF">NCTC10660_00483</name>
</gene>
<evidence type="ECO:0000313" key="3">
    <source>
        <dbReference type="Proteomes" id="UP000254927"/>
    </source>
</evidence>
<dbReference type="RefSeq" id="WP_074894285.1">
    <property type="nucleotide sequence ID" value="NZ_CP031252.1"/>
</dbReference>
<evidence type="ECO:0000313" key="2">
    <source>
        <dbReference type="EMBL" id="STZ67014.1"/>
    </source>
</evidence>
<evidence type="ECO:0008006" key="4">
    <source>
        <dbReference type="Google" id="ProtNLM"/>
    </source>
</evidence>
<dbReference type="AlphaFoldDB" id="A0A378TX88"/>
<organism evidence="2 3">
    <name type="scientific">Neisseria elongata</name>
    <dbReference type="NCBI Taxonomy" id="495"/>
    <lineage>
        <taxon>Bacteria</taxon>
        <taxon>Pseudomonadati</taxon>
        <taxon>Pseudomonadota</taxon>
        <taxon>Betaproteobacteria</taxon>
        <taxon>Neisseriales</taxon>
        <taxon>Neisseriaceae</taxon>
        <taxon>Neisseria</taxon>
    </lineage>
</organism>
<feature type="chain" id="PRO_5016656118" description="Lipoprotein" evidence="1">
    <location>
        <begin position="19"/>
        <end position="139"/>
    </location>
</feature>
<keyword evidence="1" id="KW-0732">Signal</keyword>
<protein>
    <recommendedName>
        <fullName evidence="4">Lipoprotein</fullName>
    </recommendedName>
</protein>
<reference evidence="2 3" key="1">
    <citation type="submission" date="2018-06" db="EMBL/GenBank/DDBJ databases">
        <authorList>
            <consortium name="Pathogen Informatics"/>
            <person name="Doyle S."/>
        </authorList>
    </citation>
    <scope>NUCLEOTIDE SEQUENCE [LARGE SCALE GENOMIC DNA]</scope>
    <source>
        <strain evidence="2 3">NCTC10660</strain>
    </source>
</reference>
<dbReference type="Proteomes" id="UP000254927">
    <property type="component" value="Unassembled WGS sequence"/>
</dbReference>
<dbReference type="EMBL" id="UGQW01000002">
    <property type="protein sequence ID" value="STZ67014.1"/>
    <property type="molecule type" value="Genomic_DNA"/>
</dbReference>
<dbReference type="GeneID" id="93351493"/>
<sequence>MKMWTLLLALPLSMTAAAEPSYGGYSGHGGMTAYDIAPNVYEYHYDHGFTGEDAMGWKPELQFIWSRFGAAEACGLPYDSEAALAALQQKYGHDRFVHEINGVSFHAAQAKANANFCTPKRVQQLKRELSEINSRLKLK</sequence>
<name>A0A378TX88_NEIEL</name>